<protein>
    <submittedName>
        <fullName evidence="2">Uncharacterized protein</fullName>
    </submittedName>
</protein>
<keyword evidence="5" id="KW-1185">Reference proteome</keyword>
<comment type="caution">
    <text evidence="2">The sequence shown here is derived from an EMBL/GenBank/DDBJ whole genome shotgun (WGS) entry which is preliminary data.</text>
</comment>
<proteinExistence type="predicted"/>
<evidence type="ECO:0000313" key="4">
    <source>
        <dbReference type="EMBL" id="GFT99140.1"/>
    </source>
</evidence>
<dbReference type="Proteomes" id="UP000887013">
    <property type="component" value="Unassembled WGS sequence"/>
</dbReference>
<dbReference type="EMBL" id="BMAW01066701">
    <property type="protein sequence ID" value="GFT56056.1"/>
    <property type="molecule type" value="Genomic_DNA"/>
</dbReference>
<reference evidence="2" key="1">
    <citation type="submission" date="2020-08" db="EMBL/GenBank/DDBJ databases">
        <title>Multicomponent nature underlies the extraordinary mechanical properties of spider dragline silk.</title>
        <authorList>
            <person name="Kono N."/>
            <person name="Nakamura H."/>
            <person name="Mori M."/>
            <person name="Yoshida Y."/>
            <person name="Ohtoshi R."/>
            <person name="Malay A.D."/>
            <person name="Moran D.A.P."/>
            <person name="Tomita M."/>
            <person name="Numata K."/>
            <person name="Arakawa K."/>
        </authorList>
    </citation>
    <scope>NUCLEOTIDE SEQUENCE</scope>
</reference>
<dbReference type="EMBL" id="BMAW01026848">
    <property type="protein sequence ID" value="GFT99140.1"/>
    <property type="molecule type" value="Genomic_DNA"/>
</dbReference>
<evidence type="ECO:0000313" key="3">
    <source>
        <dbReference type="EMBL" id="GFT91079.1"/>
    </source>
</evidence>
<dbReference type="AlphaFoldDB" id="A0A8X6PAE6"/>
<feature type="non-terminal residue" evidence="2">
    <location>
        <position position="39"/>
    </location>
</feature>
<dbReference type="EMBL" id="BMAW01120828">
    <property type="protein sequence ID" value="GFT91079.1"/>
    <property type="molecule type" value="Genomic_DNA"/>
</dbReference>
<accession>A0A8X6PAE6</accession>
<name>A0A8X6PAE6_NEPPI</name>
<organism evidence="2 5">
    <name type="scientific">Nephila pilipes</name>
    <name type="common">Giant wood spider</name>
    <name type="synonym">Nephila maculata</name>
    <dbReference type="NCBI Taxonomy" id="299642"/>
    <lineage>
        <taxon>Eukaryota</taxon>
        <taxon>Metazoa</taxon>
        <taxon>Ecdysozoa</taxon>
        <taxon>Arthropoda</taxon>
        <taxon>Chelicerata</taxon>
        <taxon>Arachnida</taxon>
        <taxon>Araneae</taxon>
        <taxon>Araneomorphae</taxon>
        <taxon>Entelegynae</taxon>
        <taxon>Araneoidea</taxon>
        <taxon>Nephilidae</taxon>
        <taxon>Nephila</taxon>
    </lineage>
</organism>
<feature type="non-terminal residue" evidence="2">
    <location>
        <position position="1"/>
    </location>
</feature>
<gene>
    <name evidence="3" type="ORF">NPIL_417901</name>
    <name evidence="2" type="ORF">NPIL_519861</name>
    <name evidence="4" type="ORF">NPIL_552271</name>
    <name evidence="1" type="ORF">NPIL_675221</name>
</gene>
<evidence type="ECO:0000313" key="2">
    <source>
        <dbReference type="EMBL" id="GFT56056.1"/>
    </source>
</evidence>
<dbReference type="EMBL" id="BMAW01096830">
    <property type="protein sequence ID" value="GFS76650.1"/>
    <property type="molecule type" value="Genomic_DNA"/>
</dbReference>
<evidence type="ECO:0000313" key="1">
    <source>
        <dbReference type="EMBL" id="GFS76650.1"/>
    </source>
</evidence>
<evidence type="ECO:0000313" key="5">
    <source>
        <dbReference type="Proteomes" id="UP000887013"/>
    </source>
</evidence>
<sequence length="39" mass="3902">YGLVFCLAATCFRLGDSAPQYGPPMGVPMGPPMGGGGMP</sequence>